<proteinExistence type="predicted"/>
<dbReference type="InterPro" id="IPR004843">
    <property type="entry name" value="Calcineurin-like_PHP"/>
</dbReference>
<dbReference type="GO" id="GO:0016787">
    <property type="term" value="F:hydrolase activity"/>
    <property type="evidence" value="ECO:0007669"/>
    <property type="project" value="InterPro"/>
</dbReference>
<accession>A0A6M3ILU5</accession>
<dbReference type="AlphaFoldDB" id="A0A6M3ILU5"/>
<dbReference type="EMBL" id="MT141317">
    <property type="protein sequence ID" value="QJA58295.1"/>
    <property type="molecule type" value="Genomic_DNA"/>
</dbReference>
<protein>
    <submittedName>
        <fullName evidence="2">Putative calcineurin-like phosphoesterase</fullName>
    </submittedName>
</protein>
<gene>
    <name evidence="2" type="ORF">MM415B01472_0003</name>
</gene>
<evidence type="ECO:0000313" key="2">
    <source>
        <dbReference type="EMBL" id="QJA58295.1"/>
    </source>
</evidence>
<reference evidence="2" key="1">
    <citation type="submission" date="2020-03" db="EMBL/GenBank/DDBJ databases">
        <title>The deep terrestrial virosphere.</title>
        <authorList>
            <person name="Holmfeldt K."/>
            <person name="Nilsson E."/>
            <person name="Simone D."/>
            <person name="Lopez-Fernandez M."/>
            <person name="Wu X."/>
            <person name="de Brujin I."/>
            <person name="Lundin D."/>
            <person name="Andersson A."/>
            <person name="Bertilsson S."/>
            <person name="Dopson M."/>
        </authorList>
    </citation>
    <scope>NUCLEOTIDE SEQUENCE</scope>
    <source>
        <strain evidence="2">MM415B01472</strain>
    </source>
</reference>
<name>A0A6M3ILU5_9ZZZZ</name>
<dbReference type="InterPro" id="IPR029052">
    <property type="entry name" value="Metallo-depent_PP-like"/>
</dbReference>
<dbReference type="SUPFAM" id="SSF56300">
    <property type="entry name" value="Metallo-dependent phosphatases"/>
    <property type="match status" value="1"/>
</dbReference>
<organism evidence="2">
    <name type="scientific">viral metagenome</name>
    <dbReference type="NCBI Taxonomy" id="1070528"/>
    <lineage>
        <taxon>unclassified sequences</taxon>
        <taxon>metagenomes</taxon>
        <taxon>organismal metagenomes</taxon>
    </lineage>
</organism>
<dbReference type="Pfam" id="PF00149">
    <property type="entry name" value="Metallophos"/>
    <property type="match status" value="1"/>
</dbReference>
<feature type="domain" description="Calcineurin-like phosphoesterase" evidence="1">
    <location>
        <begin position="8"/>
        <end position="127"/>
    </location>
</feature>
<sequence length="179" mass="21232">MMFDENTFVISDTHFNHANIGVYCSRPKGWQDLIIDNWNNIVNKNDKIIHLGDFGFNGKRRIKDIFDSLNGEKYLIRGNHDLRMGGLKWWDDVGFTVLDEPYHFIIKTIVSNIDIYLSHRPLLDIKFPDKCFHIFGHWHNKSPFTWYSNNIYYVNMSVENINYTPLSIINILRDVYKTV</sequence>
<evidence type="ECO:0000259" key="1">
    <source>
        <dbReference type="Pfam" id="PF00149"/>
    </source>
</evidence>
<dbReference type="Gene3D" id="3.60.21.10">
    <property type="match status" value="1"/>
</dbReference>